<gene>
    <name evidence="2" type="ORF">D584_01308</name>
</gene>
<evidence type="ECO:0000313" key="2">
    <source>
        <dbReference type="EMBL" id="ELT50989.1"/>
    </source>
</evidence>
<feature type="signal peptide" evidence="1">
    <location>
        <begin position="1"/>
        <end position="19"/>
    </location>
</feature>
<name>M5K282_9HYPH</name>
<keyword evidence="1" id="KW-0732">Signal</keyword>
<protein>
    <recommendedName>
        <fullName evidence="4">Signal recognition particle</fullName>
    </recommendedName>
</protein>
<evidence type="ECO:0000313" key="3">
    <source>
        <dbReference type="Proteomes" id="UP000011971"/>
    </source>
</evidence>
<dbReference type="OrthoDB" id="8100822at2"/>
<evidence type="ECO:0000256" key="1">
    <source>
        <dbReference type="SAM" id="SignalP"/>
    </source>
</evidence>
<organism evidence="2 3">
    <name type="scientific">Brucella intermedia M86</name>
    <dbReference type="NCBI Taxonomy" id="1234597"/>
    <lineage>
        <taxon>Bacteria</taxon>
        <taxon>Pseudomonadati</taxon>
        <taxon>Pseudomonadota</taxon>
        <taxon>Alphaproteobacteria</taxon>
        <taxon>Hyphomicrobiales</taxon>
        <taxon>Brucellaceae</taxon>
        <taxon>Brucella/Ochrobactrum group</taxon>
        <taxon>Brucella</taxon>
    </lineage>
</organism>
<dbReference type="RefSeq" id="WP_006470381.1">
    <property type="nucleotide sequence ID" value="NZ_AOGE01000005.1"/>
</dbReference>
<dbReference type="AlphaFoldDB" id="M5K282"/>
<dbReference type="Proteomes" id="UP000011971">
    <property type="component" value="Unassembled WGS sequence"/>
</dbReference>
<reference evidence="2 3" key="1">
    <citation type="journal article" date="2013" name="Gut Pathog.">
        <title>Draft genome of Ochrobactrum intermedium strain M86 isolated from non-ulcer dyspeptic individual from India.</title>
        <authorList>
            <person name="Kulkarni G."/>
            <person name="Dhotre D."/>
            <person name="Dharne M."/>
            <person name="Shetty S."/>
            <person name="Chowdhury S."/>
            <person name="Misra V."/>
            <person name="Misra S."/>
            <person name="Patole M."/>
            <person name="Shouche Y."/>
        </authorList>
    </citation>
    <scope>NUCLEOTIDE SEQUENCE [LARGE SCALE GENOMIC DNA]</scope>
    <source>
        <strain evidence="2 3">M86</strain>
    </source>
</reference>
<sequence>MKGILTAIAVFGFCTAAQASDVKSSQLANRLGSVLASEEACGLTYDQGAIEKFISANVAADDMSFPSMLDVMTNGNRVSLERMSPSQKTAHCTQVRRVAKSYKFVN</sequence>
<proteinExistence type="predicted"/>
<comment type="caution">
    <text evidence="2">The sequence shown here is derived from an EMBL/GenBank/DDBJ whole genome shotgun (WGS) entry which is preliminary data.</text>
</comment>
<feature type="chain" id="PRO_5004068605" description="Signal recognition particle" evidence="1">
    <location>
        <begin position="20"/>
        <end position="106"/>
    </location>
</feature>
<accession>M5K282</accession>
<evidence type="ECO:0008006" key="4">
    <source>
        <dbReference type="Google" id="ProtNLM"/>
    </source>
</evidence>
<dbReference type="EMBL" id="AOGE01000005">
    <property type="protein sequence ID" value="ELT50989.1"/>
    <property type="molecule type" value="Genomic_DNA"/>
</dbReference>